<dbReference type="KEGG" id="pcad:114486064"/>
<feature type="compositionally biased region" description="Basic and acidic residues" evidence="1">
    <location>
        <begin position="23"/>
        <end position="33"/>
    </location>
</feature>
<feature type="compositionally biased region" description="Basic residues" evidence="1">
    <location>
        <begin position="1"/>
        <end position="16"/>
    </location>
</feature>
<dbReference type="RefSeq" id="XP_054939886.1">
    <property type="nucleotide sequence ID" value="XM_055083911.1"/>
</dbReference>
<evidence type="ECO:0000313" key="2">
    <source>
        <dbReference type="Proteomes" id="UP000248484"/>
    </source>
</evidence>
<feature type="compositionally biased region" description="Low complexity" evidence="1">
    <location>
        <begin position="113"/>
        <end position="125"/>
    </location>
</feature>
<keyword evidence="2" id="KW-1185">Reference proteome</keyword>
<accession>A0A9W2WKS7</accession>
<feature type="compositionally biased region" description="Polar residues" evidence="1">
    <location>
        <begin position="128"/>
        <end position="138"/>
    </location>
</feature>
<proteinExistence type="predicted"/>
<reference evidence="3" key="1">
    <citation type="submission" date="2025-08" db="UniProtKB">
        <authorList>
            <consortium name="RefSeq"/>
        </authorList>
    </citation>
    <scope>IDENTIFICATION</scope>
    <source>
        <tissue evidence="3">Muscle</tissue>
    </source>
</reference>
<dbReference type="GeneID" id="114486064"/>
<name>A0A9W2WKS7_PHYMC</name>
<gene>
    <name evidence="3" type="primary">LOC114486064</name>
</gene>
<feature type="compositionally biased region" description="Low complexity" evidence="1">
    <location>
        <begin position="265"/>
        <end position="292"/>
    </location>
</feature>
<feature type="compositionally biased region" description="Basic residues" evidence="1">
    <location>
        <begin position="99"/>
        <end position="112"/>
    </location>
</feature>
<evidence type="ECO:0000256" key="1">
    <source>
        <dbReference type="SAM" id="MobiDB-lite"/>
    </source>
</evidence>
<organism evidence="2 3">
    <name type="scientific">Physeter macrocephalus</name>
    <name type="common">Sperm whale</name>
    <name type="synonym">Physeter catodon</name>
    <dbReference type="NCBI Taxonomy" id="9755"/>
    <lineage>
        <taxon>Eukaryota</taxon>
        <taxon>Metazoa</taxon>
        <taxon>Chordata</taxon>
        <taxon>Craniata</taxon>
        <taxon>Vertebrata</taxon>
        <taxon>Euteleostomi</taxon>
        <taxon>Mammalia</taxon>
        <taxon>Eutheria</taxon>
        <taxon>Laurasiatheria</taxon>
        <taxon>Artiodactyla</taxon>
        <taxon>Whippomorpha</taxon>
        <taxon>Cetacea</taxon>
        <taxon>Odontoceti</taxon>
        <taxon>Physeteridae</taxon>
        <taxon>Physeter</taxon>
    </lineage>
</organism>
<protein>
    <submittedName>
        <fullName evidence="3">Uncharacterized protein</fullName>
    </submittedName>
</protein>
<evidence type="ECO:0000313" key="3">
    <source>
        <dbReference type="RefSeq" id="XP_054939886.1"/>
    </source>
</evidence>
<feature type="compositionally biased region" description="Basic and acidic residues" evidence="1">
    <location>
        <begin position="253"/>
        <end position="264"/>
    </location>
</feature>
<dbReference type="Proteomes" id="UP000248484">
    <property type="component" value="Chromosome 4"/>
</dbReference>
<dbReference type="AlphaFoldDB" id="A0A9W2WKS7"/>
<feature type="region of interest" description="Disordered" evidence="1">
    <location>
        <begin position="1"/>
        <end position="148"/>
    </location>
</feature>
<feature type="region of interest" description="Disordered" evidence="1">
    <location>
        <begin position="192"/>
        <end position="309"/>
    </location>
</feature>
<sequence length="309" mass="33440">MESKKPKGQRIMKRKSNISTQIKGKDRRGEKTGKSLAGLTPRSTSQNFCCQCPCPHGEPQPPPASAGDPPTLAGPLEIKLPKTNPGDHSGSCGGGGGSNRRRRRRRRRRRKAGAAAALRRGWAPRSWTPRSSHSLSNQPRRKVVERPRCPLAALHTDTGAPRVRGSAALQKFLLGSCLSPPWTSERFGIEAGKAEEPQGSRKHHRLPLEAGSGAALSRRAPSSLGREATRASGCVTAVAGRLDQRHAKLQVRQGDRRGEQERRQPGAQQQPEEGRQQAGAAHLPGPLLPLHGVGMKLRQTQTDGKVKQD</sequence>